<dbReference type="Proteomes" id="UP000287651">
    <property type="component" value="Unassembled WGS sequence"/>
</dbReference>
<sequence>MASEDLIDAKLEAFEAHVEDKLSPSLRNSDLVDHRARGDHNTMRVRIARTPQRKENKRWTYQELCDRSAKGLCWHCDEAWSRDHRCKQGTLLMIKPIEESEPEDANLEFEKDAEDPQPTVSIVHTLAGYANPQTMKIDGFLKHQPVTILIDTRSTNNFMDNKVVARLTLQIEDYNMFDIKVIDGRILNCNRK</sequence>
<gene>
    <name evidence="1" type="ORF">B296_00025313</name>
</gene>
<dbReference type="EMBL" id="AMZH03001387">
    <property type="protein sequence ID" value="RRT79494.1"/>
    <property type="molecule type" value="Genomic_DNA"/>
</dbReference>
<organism evidence="1 2">
    <name type="scientific">Ensete ventricosum</name>
    <name type="common">Abyssinian banana</name>
    <name type="synonym">Musa ensete</name>
    <dbReference type="NCBI Taxonomy" id="4639"/>
    <lineage>
        <taxon>Eukaryota</taxon>
        <taxon>Viridiplantae</taxon>
        <taxon>Streptophyta</taxon>
        <taxon>Embryophyta</taxon>
        <taxon>Tracheophyta</taxon>
        <taxon>Spermatophyta</taxon>
        <taxon>Magnoliopsida</taxon>
        <taxon>Liliopsida</taxon>
        <taxon>Zingiberales</taxon>
        <taxon>Musaceae</taxon>
        <taxon>Ensete</taxon>
    </lineage>
</organism>
<evidence type="ECO:0008006" key="3">
    <source>
        <dbReference type="Google" id="ProtNLM"/>
    </source>
</evidence>
<reference evidence="1 2" key="1">
    <citation type="journal article" date="2014" name="Agronomy (Basel)">
        <title>A Draft Genome Sequence for Ensete ventricosum, the Drought-Tolerant Tree Against Hunger.</title>
        <authorList>
            <person name="Harrison J."/>
            <person name="Moore K.A."/>
            <person name="Paszkiewicz K."/>
            <person name="Jones T."/>
            <person name="Grant M."/>
            <person name="Ambacheew D."/>
            <person name="Muzemil S."/>
            <person name="Studholme D.J."/>
        </authorList>
    </citation>
    <scope>NUCLEOTIDE SEQUENCE [LARGE SCALE GENOMIC DNA]</scope>
</reference>
<protein>
    <recommendedName>
        <fullName evidence="3">Retrotransposon gag domain-containing protein</fullName>
    </recommendedName>
</protein>
<comment type="caution">
    <text evidence="1">The sequence shown here is derived from an EMBL/GenBank/DDBJ whole genome shotgun (WGS) entry which is preliminary data.</text>
</comment>
<evidence type="ECO:0000313" key="1">
    <source>
        <dbReference type="EMBL" id="RRT79494.1"/>
    </source>
</evidence>
<dbReference type="AlphaFoldDB" id="A0A427ATA8"/>
<name>A0A427ATA8_ENSVE</name>
<evidence type="ECO:0000313" key="2">
    <source>
        <dbReference type="Proteomes" id="UP000287651"/>
    </source>
</evidence>
<accession>A0A427ATA8</accession>
<proteinExistence type="predicted"/>